<evidence type="ECO:0000256" key="7">
    <source>
        <dbReference type="SAM" id="Phobius"/>
    </source>
</evidence>
<keyword evidence="6 7" id="KW-0472">Membrane</keyword>
<feature type="domain" description="Peptidase S54 rhomboid" evidence="8">
    <location>
        <begin position="107"/>
        <end position="237"/>
    </location>
</feature>
<reference evidence="9 10" key="1">
    <citation type="submission" date="2021-01" db="EMBL/GenBank/DDBJ databases">
        <title>Whole genome shotgun sequence of Catellatospora bangladeshensis NBRC 107357.</title>
        <authorList>
            <person name="Komaki H."/>
            <person name="Tamura T."/>
        </authorList>
    </citation>
    <scope>NUCLEOTIDE SEQUENCE [LARGE SCALE GENOMIC DNA]</scope>
    <source>
        <strain evidence="9 10">NBRC 107357</strain>
    </source>
</reference>
<feature type="transmembrane region" description="Helical" evidence="7">
    <location>
        <begin position="117"/>
        <end position="136"/>
    </location>
</feature>
<evidence type="ECO:0000256" key="6">
    <source>
        <dbReference type="ARBA" id="ARBA00023136"/>
    </source>
</evidence>
<dbReference type="PANTHER" id="PTHR43731:SF14">
    <property type="entry name" value="PRESENILIN-ASSOCIATED RHOMBOID-LIKE PROTEIN, MITOCHONDRIAL"/>
    <property type="match status" value="1"/>
</dbReference>
<name>A0A8J3JIJ3_9ACTN</name>
<dbReference type="Gene3D" id="1.20.1540.10">
    <property type="entry name" value="Rhomboid-like"/>
    <property type="match status" value="1"/>
</dbReference>
<comment type="similarity">
    <text evidence="2">Belongs to the peptidase S54 family.</text>
</comment>
<feature type="transmembrane region" description="Helical" evidence="7">
    <location>
        <begin position="42"/>
        <end position="64"/>
    </location>
</feature>
<dbReference type="EMBL" id="BONF01000012">
    <property type="protein sequence ID" value="GIF81286.1"/>
    <property type="molecule type" value="Genomic_DNA"/>
</dbReference>
<feature type="transmembrane region" description="Helical" evidence="7">
    <location>
        <begin position="173"/>
        <end position="190"/>
    </location>
</feature>
<dbReference type="SUPFAM" id="SSF144091">
    <property type="entry name" value="Rhomboid-like"/>
    <property type="match status" value="1"/>
</dbReference>
<dbReference type="AlphaFoldDB" id="A0A8J3JIJ3"/>
<dbReference type="GO" id="GO:0004252">
    <property type="term" value="F:serine-type endopeptidase activity"/>
    <property type="evidence" value="ECO:0007669"/>
    <property type="project" value="InterPro"/>
</dbReference>
<sequence>MISASVGHQCPECVAEGRRTQRPALTHFGGSQVGMHGYVTKALIGINVAVFLLGLVLAGAAAGFDGGLFTGATKIQFLGGVIGPDFCGLGNPDTGMCYEAYTGIDNGAYYRLFTAMFIHYGIIHLALNMWALWVLGRSLEAALGPIRFGALYLICGLGGNVACYVLSPGALSAGASTAVYGLFAAYFFVLRRLGRDAMSVVPIIVINVILSFSIPGISWQGHLGGLVTGAICGFGLAYAPRQNRTVVQAGVLGGMLTVLLLATFALSFTR</sequence>
<proteinExistence type="inferred from homology"/>
<keyword evidence="3 7" id="KW-0812">Transmembrane</keyword>
<evidence type="ECO:0000256" key="5">
    <source>
        <dbReference type="ARBA" id="ARBA00022989"/>
    </source>
</evidence>
<evidence type="ECO:0000313" key="9">
    <source>
        <dbReference type="EMBL" id="GIF81286.1"/>
    </source>
</evidence>
<evidence type="ECO:0000313" key="10">
    <source>
        <dbReference type="Proteomes" id="UP000601223"/>
    </source>
</evidence>
<keyword evidence="5 7" id="KW-1133">Transmembrane helix</keyword>
<dbReference type="Pfam" id="PF01694">
    <property type="entry name" value="Rhomboid"/>
    <property type="match status" value="1"/>
</dbReference>
<dbReference type="GO" id="GO:0006508">
    <property type="term" value="P:proteolysis"/>
    <property type="evidence" value="ECO:0007669"/>
    <property type="project" value="UniProtKB-KW"/>
</dbReference>
<gene>
    <name evidence="9" type="ORF">Cba03nite_26350</name>
</gene>
<dbReference type="Proteomes" id="UP000601223">
    <property type="component" value="Unassembled WGS sequence"/>
</dbReference>
<feature type="transmembrane region" description="Helical" evidence="7">
    <location>
        <begin position="148"/>
        <end position="167"/>
    </location>
</feature>
<protein>
    <submittedName>
        <fullName evidence="9">Rhomboid family intramembrane serine protease</fullName>
    </submittedName>
</protein>
<accession>A0A8J3JIJ3</accession>
<keyword evidence="4" id="KW-0378">Hydrolase</keyword>
<evidence type="ECO:0000256" key="1">
    <source>
        <dbReference type="ARBA" id="ARBA00004141"/>
    </source>
</evidence>
<dbReference type="InterPro" id="IPR022764">
    <property type="entry name" value="Peptidase_S54_rhomboid_dom"/>
</dbReference>
<dbReference type="InterPro" id="IPR035952">
    <property type="entry name" value="Rhomboid-like_sf"/>
</dbReference>
<feature type="transmembrane region" description="Helical" evidence="7">
    <location>
        <begin position="246"/>
        <end position="268"/>
    </location>
</feature>
<evidence type="ECO:0000256" key="3">
    <source>
        <dbReference type="ARBA" id="ARBA00022692"/>
    </source>
</evidence>
<organism evidence="9 10">
    <name type="scientific">Catellatospora bangladeshensis</name>
    <dbReference type="NCBI Taxonomy" id="310355"/>
    <lineage>
        <taxon>Bacteria</taxon>
        <taxon>Bacillati</taxon>
        <taxon>Actinomycetota</taxon>
        <taxon>Actinomycetes</taxon>
        <taxon>Micromonosporales</taxon>
        <taxon>Micromonosporaceae</taxon>
        <taxon>Catellatospora</taxon>
    </lineage>
</organism>
<keyword evidence="9" id="KW-0645">Protease</keyword>
<keyword evidence="10" id="KW-1185">Reference proteome</keyword>
<feature type="transmembrane region" description="Helical" evidence="7">
    <location>
        <begin position="197"/>
        <end position="217"/>
    </location>
</feature>
<evidence type="ECO:0000259" key="8">
    <source>
        <dbReference type="Pfam" id="PF01694"/>
    </source>
</evidence>
<dbReference type="PANTHER" id="PTHR43731">
    <property type="entry name" value="RHOMBOID PROTEASE"/>
    <property type="match status" value="1"/>
</dbReference>
<comment type="caution">
    <text evidence="9">The sequence shown here is derived from an EMBL/GenBank/DDBJ whole genome shotgun (WGS) entry which is preliminary data.</text>
</comment>
<comment type="subcellular location">
    <subcellularLocation>
        <location evidence="1">Membrane</location>
        <topology evidence="1">Multi-pass membrane protein</topology>
    </subcellularLocation>
</comment>
<dbReference type="InterPro" id="IPR050925">
    <property type="entry name" value="Rhomboid_protease_S54"/>
</dbReference>
<evidence type="ECO:0000256" key="2">
    <source>
        <dbReference type="ARBA" id="ARBA00009045"/>
    </source>
</evidence>
<evidence type="ECO:0000256" key="4">
    <source>
        <dbReference type="ARBA" id="ARBA00022801"/>
    </source>
</evidence>
<dbReference type="GO" id="GO:0016020">
    <property type="term" value="C:membrane"/>
    <property type="evidence" value="ECO:0007669"/>
    <property type="project" value="UniProtKB-SubCell"/>
</dbReference>